<reference evidence="8" key="1">
    <citation type="submission" date="2016-06" db="EMBL/GenBank/DDBJ databases">
        <title>Parallel loss of symbiosis genes in relatives of nitrogen-fixing non-legume Parasponia.</title>
        <authorList>
            <person name="Van Velzen R."/>
            <person name="Holmer R."/>
            <person name="Bu F."/>
            <person name="Rutten L."/>
            <person name="Van Zeijl A."/>
            <person name="Liu W."/>
            <person name="Santuari L."/>
            <person name="Cao Q."/>
            <person name="Sharma T."/>
            <person name="Shen D."/>
            <person name="Roswanjaya Y."/>
            <person name="Wardhani T."/>
            <person name="Kalhor M.S."/>
            <person name="Jansen J."/>
            <person name="Van den Hoogen J."/>
            <person name="Gungor B."/>
            <person name="Hartog M."/>
            <person name="Hontelez J."/>
            <person name="Verver J."/>
            <person name="Yang W.-C."/>
            <person name="Schijlen E."/>
            <person name="Repin R."/>
            <person name="Schilthuizen M."/>
            <person name="Schranz E."/>
            <person name="Heidstra R."/>
            <person name="Miyata K."/>
            <person name="Fedorova E."/>
            <person name="Kohlen W."/>
            <person name="Bisseling T."/>
            <person name="Smit S."/>
            <person name="Geurts R."/>
        </authorList>
    </citation>
    <scope>NUCLEOTIDE SEQUENCE [LARGE SCALE GENOMIC DNA]</scope>
    <source>
        <strain evidence="8">cv. RG33-2</strain>
    </source>
</reference>
<dbReference type="AlphaFoldDB" id="A0A2P5EPU2"/>
<evidence type="ECO:0000313" key="7">
    <source>
        <dbReference type="EMBL" id="PON87588.1"/>
    </source>
</evidence>
<dbReference type="PANTHER" id="PTHR27008:SF499">
    <property type="entry name" value="OS06G0581500 PROTEIN"/>
    <property type="match status" value="1"/>
</dbReference>
<evidence type="ECO:0000313" key="8">
    <source>
        <dbReference type="Proteomes" id="UP000237000"/>
    </source>
</evidence>
<dbReference type="PANTHER" id="PTHR27008">
    <property type="entry name" value="OS04G0122200 PROTEIN"/>
    <property type="match status" value="1"/>
</dbReference>
<dbReference type="GO" id="GO:0016020">
    <property type="term" value="C:membrane"/>
    <property type="evidence" value="ECO:0007669"/>
    <property type="project" value="UniProtKB-SubCell"/>
</dbReference>
<evidence type="ECO:0000256" key="2">
    <source>
        <dbReference type="ARBA" id="ARBA00022614"/>
    </source>
</evidence>
<proteinExistence type="predicted"/>
<keyword evidence="6" id="KW-0472">Membrane</keyword>
<comment type="subcellular location">
    <subcellularLocation>
        <location evidence="1">Membrane</location>
    </subcellularLocation>
</comment>
<evidence type="ECO:0000256" key="5">
    <source>
        <dbReference type="ARBA" id="ARBA00022989"/>
    </source>
</evidence>
<keyword evidence="5" id="KW-1133">Transmembrane helix</keyword>
<comment type="caution">
    <text evidence="7">The sequence shown here is derived from an EMBL/GenBank/DDBJ whole genome shotgun (WGS) entry which is preliminary data.</text>
</comment>
<evidence type="ECO:0000256" key="3">
    <source>
        <dbReference type="ARBA" id="ARBA00022692"/>
    </source>
</evidence>
<evidence type="ECO:0000256" key="4">
    <source>
        <dbReference type="ARBA" id="ARBA00022737"/>
    </source>
</evidence>
<dbReference type="OrthoDB" id="1160503at2759"/>
<sequence length="118" mass="13421">MRVRIKMVNQIDEGAVENNEVSTVIQQIFDGLPMTSDEIFDDVSTGFRVYFDGFLVGASKRFIAECNALRNIRHRNLVKIVKCCSSIDYNVNESKALVSAYRSNGSLEKRLRPSGDRW</sequence>
<name>A0A2P5EPU2_TREOI</name>
<keyword evidence="2" id="KW-0433">Leucine-rich repeat</keyword>
<organism evidence="7 8">
    <name type="scientific">Trema orientale</name>
    <name type="common">Charcoal tree</name>
    <name type="synonym">Celtis orientalis</name>
    <dbReference type="NCBI Taxonomy" id="63057"/>
    <lineage>
        <taxon>Eukaryota</taxon>
        <taxon>Viridiplantae</taxon>
        <taxon>Streptophyta</taxon>
        <taxon>Embryophyta</taxon>
        <taxon>Tracheophyta</taxon>
        <taxon>Spermatophyta</taxon>
        <taxon>Magnoliopsida</taxon>
        <taxon>eudicotyledons</taxon>
        <taxon>Gunneridae</taxon>
        <taxon>Pentapetalae</taxon>
        <taxon>rosids</taxon>
        <taxon>fabids</taxon>
        <taxon>Rosales</taxon>
        <taxon>Cannabaceae</taxon>
        <taxon>Trema</taxon>
    </lineage>
</organism>
<evidence type="ECO:0000256" key="1">
    <source>
        <dbReference type="ARBA" id="ARBA00004370"/>
    </source>
</evidence>
<dbReference type="InterPro" id="IPR051809">
    <property type="entry name" value="Plant_receptor-like_S/T_kinase"/>
</dbReference>
<keyword evidence="3" id="KW-0812">Transmembrane</keyword>
<dbReference type="STRING" id="63057.A0A2P5EPU2"/>
<dbReference type="Proteomes" id="UP000237000">
    <property type="component" value="Unassembled WGS sequence"/>
</dbReference>
<dbReference type="InParanoid" id="A0A2P5EPU2"/>
<keyword evidence="4" id="KW-0677">Repeat</keyword>
<dbReference type="EMBL" id="JXTC01000115">
    <property type="protein sequence ID" value="PON87588.1"/>
    <property type="molecule type" value="Genomic_DNA"/>
</dbReference>
<evidence type="ECO:0000256" key="6">
    <source>
        <dbReference type="ARBA" id="ARBA00023136"/>
    </source>
</evidence>
<keyword evidence="8" id="KW-1185">Reference proteome</keyword>
<dbReference type="Gene3D" id="1.10.510.10">
    <property type="entry name" value="Transferase(Phosphotransferase) domain 1"/>
    <property type="match status" value="1"/>
</dbReference>
<dbReference type="SUPFAM" id="SSF56112">
    <property type="entry name" value="Protein kinase-like (PK-like)"/>
    <property type="match status" value="1"/>
</dbReference>
<gene>
    <name evidence="7" type="ORF">TorRG33x02_165810</name>
</gene>
<accession>A0A2P5EPU2</accession>
<dbReference type="InterPro" id="IPR011009">
    <property type="entry name" value="Kinase-like_dom_sf"/>
</dbReference>
<protein>
    <submittedName>
        <fullName evidence="7">Tyrosine-protein kinase</fullName>
    </submittedName>
</protein>
<keyword evidence="7" id="KW-0808">Transferase</keyword>
<dbReference type="GO" id="GO:0016301">
    <property type="term" value="F:kinase activity"/>
    <property type="evidence" value="ECO:0007669"/>
    <property type="project" value="UniProtKB-KW"/>
</dbReference>
<keyword evidence="7" id="KW-0418">Kinase</keyword>